<dbReference type="AlphaFoldDB" id="A0A0W0FVA3"/>
<reference evidence="1 2" key="1">
    <citation type="submission" date="2015-12" db="EMBL/GenBank/DDBJ databases">
        <title>Draft genome sequence of Moniliophthora roreri, the causal agent of frosty pod rot of cacao.</title>
        <authorList>
            <person name="Aime M.C."/>
            <person name="Diaz-Valderrama J.R."/>
            <person name="Kijpornyongpan T."/>
            <person name="Phillips-Mora W."/>
        </authorList>
    </citation>
    <scope>NUCLEOTIDE SEQUENCE [LARGE SCALE GENOMIC DNA]</scope>
    <source>
        <strain evidence="1 2">MCA 2952</strain>
    </source>
</reference>
<evidence type="ECO:0000313" key="1">
    <source>
        <dbReference type="EMBL" id="KTB40106.1"/>
    </source>
</evidence>
<comment type="caution">
    <text evidence="1">The sequence shown here is derived from an EMBL/GenBank/DDBJ whole genome shotgun (WGS) entry which is preliminary data.</text>
</comment>
<proteinExistence type="predicted"/>
<sequence length="25" mass="2636">MLVNAIYIFIGMPNTSLEAVIGLGV</sequence>
<organism evidence="1 2">
    <name type="scientific">Moniliophthora roreri</name>
    <name type="common">Frosty pod rot fungus</name>
    <name type="synonym">Monilia roreri</name>
    <dbReference type="NCBI Taxonomy" id="221103"/>
    <lineage>
        <taxon>Eukaryota</taxon>
        <taxon>Fungi</taxon>
        <taxon>Dikarya</taxon>
        <taxon>Basidiomycota</taxon>
        <taxon>Agaricomycotina</taxon>
        <taxon>Agaricomycetes</taxon>
        <taxon>Agaricomycetidae</taxon>
        <taxon>Agaricales</taxon>
        <taxon>Marasmiineae</taxon>
        <taxon>Marasmiaceae</taxon>
        <taxon>Moniliophthora</taxon>
    </lineage>
</organism>
<name>A0A0W0FVA3_MONRR</name>
<dbReference type="Proteomes" id="UP000054988">
    <property type="component" value="Unassembled WGS sequence"/>
</dbReference>
<dbReference type="EMBL" id="LATX01001608">
    <property type="protein sequence ID" value="KTB40106.1"/>
    <property type="molecule type" value="Genomic_DNA"/>
</dbReference>
<protein>
    <submittedName>
        <fullName evidence="1">Uncharacterized protein</fullName>
    </submittedName>
</protein>
<evidence type="ECO:0000313" key="2">
    <source>
        <dbReference type="Proteomes" id="UP000054988"/>
    </source>
</evidence>
<accession>A0A0W0FVA3</accession>
<gene>
    <name evidence="1" type="ORF">WG66_7308</name>
</gene>